<dbReference type="Pfam" id="PF00550">
    <property type="entry name" value="PP-binding"/>
    <property type="match status" value="1"/>
</dbReference>
<dbReference type="Proteomes" id="UP001370348">
    <property type="component" value="Chromosome"/>
</dbReference>
<protein>
    <submittedName>
        <fullName evidence="2">Acyl carrier protein</fullName>
    </submittedName>
</protein>
<dbReference type="InterPro" id="IPR036736">
    <property type="entry name" value="ACP-like_sf"/>
</dbReference>
<feature type="domain" description="Carrier" evidence="1">
    <location>
        <begin position="3"/>
        <end position="80"/>
    </location>
</feature>
<evidence type="ECO:0000313" key="3">
    <source>
        <dbReference type="Proteomes" id="UP001370348"/>
    </source>
</evidence>
<sequence>MDTIKAALTSFIVSQCLPGEAEENLPGDLDLNENGILDSMALLALVRFVEKEFHIEVDEHDIDGNFGTVNALAAYVAKKSQ</sequence>
<dbReference type="PROSITE" id="PS50075">
    <property type="entry name" value="CARRIER"/>
    <property type="match status" value="1"/>
</dbReference>
<organism evidence="2 3">
    <name type="scientific">Pendulispora albinea</name>
    <dbReference type="NCBI Taxonomy" id="2741071"/>
    <lineage>
        <taxon>Bacteria</taxon>
        <taxon>Pseudomonadati</taxon>
        <taxon>Myxococcota</taxon>
        <taxon>Myxococcia</taxon>
        <taxon>Myxococcales</taxon>
        <taxon>Sorangiineae</taxon>
        <taxon>Pendulisporaceae</taxon>
        <taxon>Pendulispora</taxon>
    </lineage>
</organism>
<evidence type="ECO:0000259" key="1">
    <source>
        <dbReference type="PROSITE" id="PS50075"/>
    </source>
</evidence>
<reference evidence="2 3" key="1">
    <citation type="submission" date="2021-12" db="EMBL/GenBank/DDBJ databases">
        <title>Discovery of the Pendulisporaceae a myxobacterial family with distinct sporulation behavior and unique specialized metabolism.</title>
        <authorList>
            <person name="Garcia R."/>
            <person name="Popoff A."/>
            <person name="Bader C.D."/>
            <person name="Loehr J."/>
            <person name="Walesch S."/>
            <person name="Walt C."/>
            <person name="Boldt J."/>
            <person name="Bunk B."/>
            <person name="Haeckl F.J.F.P.J."/>
            <person name="Gunesch A.P."/>
            <person name="Birkelbach J."/>
            <person name="Nuebel U."/>
            <person name="Pietschmann T."/>
            <person name="Bach T."/>
            <person name="Mueller R."/>
        </authorList>
    </citation>
    <scope>NUCLEOTIDE SEQUENCE [LARGE SCALE GENOMIC DNA]</scope>
    <source>
        <strain evidence="2 3">MSr11954</strain>
    </source>
</reference>
<dbReference type="InterPro" id="IPR009081">
    <property type="entry name" value="PP-bd_ACP"/>
</dbReference>
<dbReference type="EMBL" id="CP089984">
    <property type="protein sequence ID" value="WXB19508.1"/>
    <property type="molecule type" value="Genomic_DNA"/>
</dbReference>
<dbReference type="RefSeq" id="WP_394829124.1">
    <property type="nucleotide sequence ID" value="NZ_CP089984.1"/>
</dbReference>
<gene>
    <name evidence="2" type="ORF">LZC94_20050</name>
</gene>
<proteinExistence type="predicted"/>
<name>A0ABZ2MAF6_9BACT</name>
<dbReference type="SUPFAM" id="SSF47336">
    <property type="entry name" value="ACP-like"/>
    <property type="match status" value="1"/>
</dbReference>
<keyword evidence="3" id="KW-1185">Reference proteome</keyword>
<evidence type="ECO:0000313" key="2">
    <source>
        <dbReference type="EMBL" id="WXB19508.1"/>
    </source>
</evidence>
<dbReference type="Gene3D" id="1.10.1200.10">
    <property type="entry name" value="ACP-like"/>
    <property type="match status" value="1"/>
</dbReference>
<accession>A0ABZ2MAF6</accession>